<dbReference type="Proteomes" id="UP001558850">
    <property type="component" value="Unassembled WGS sequence"/>
</dbReference>
<evidence type="ECO:0000313" key="1">
    <source>
        <dbReference type="EMBL" id="MEX3936371.1"/>
    </source>
</evidence>
<accession>A0ACC6UA15</accession>
<dbReference type="EMBL" id="JBFRCH010000031">
    <property type="protein sequence ID" value="MEX3936371.1"/>
    <property type="molecule type" value="Genomic_DNA"/>
</dbReference>
<proteinExistence type="predicted"/>
<name>A0ACC6UA15_9BURK</name>
<gene>
    <name evidence="1" type="ORF">AB4Y32_32090</name>
</gene>
<reference evidence="1" key="1">
    <citation type="submission" date="2024-07" db="EMBL/GenBank/DDBJ databases">
        <title>A survey of Mimosa microsymbionts across Brazilian biomes reveals a high diversity of Paraburkholderia nodulating endemic species, but also that Cupriavidus is common as a symbiont of widespread species.</title>
        <authorList>
            <person name="Rouws L."/>
            <person name="Barauna A."/>
            <person name="Beukes C."/>
            <person name="Rouws J.R.C."/>
            <person name="De Faria S.M."/>
            <person name="Gross E."/>
            <person name="Bueno Dos Reis Junior F."/>
            <person name="Simon M.F."/>
            <person name="Maluk M."/>
            <person name="Odee D.W."/>
            <person name="Kenicer G."/>
            <person name="Young J.P.W."/>
            <person name="Reis V.M."/>
            <person name="Zilli J."/>
            <person name="James E.K."/>
        </authorList>
    </citation>
    <scope>NUCLEOTIDE SEQUENCE</scope>
    <source>
        <strain evidence="1">EG181B</strain>
    </source>
</reference>
<keyword evidence="2" id="KW-1185">Reference proteome</keyword>
<protein>
    <submittedName>
        <fullName evidence="1">Rrf2 family transcriptional regulator</fullName>
    </submittedName>
</protein>
<organism evidence="1 2">
    <name type="scientific">Paraburkholderia phymatum</name>
    <dbReference type="NCBI Taxonomy" id="148447"/>
    <lineage>
        <taxon>Bacteria</taxon>
        <taxon>Pseudomonadati</taxon>
        <taxon>Pseudomonadota</taxon>
        <taxon>Betaproteobacteria</taxon>
        <taxon>Burkholderiales</taxon>
        <taxon>Burkholderiaceae</taxon>
        <taxon>Paraburkholderia</taxon>
    </lineage>
</organism>
<sequence>MSANSRLTVATHILAWMALAARNHPDDPVTSERIAASVKTNPVVIRRTLGVLSKAGLVQSYRGINAGWRLARSAELISLLDVFDALEEGSQFALHPTQPSQICPVGRGIGSTLSHVYDSIQDTVRTTLASKTVAAVLEEILESQRSDARQTHP</sequence>
<evidence type="ECO:0000313" key="2">
    <source>
        <dbReference type="Proteomes" id="UP001558850"/>
    </source>
</evidence>
<comment type="caution">
    <text evidence="1">The sequence shown here is derived from an EMBL/GenBank/DDBJ whole genome shotgun (WGS) entry which is preliminary data.</text>
</comment>